<protein>
    <recommendedName>
        <fullName evidence="2">Cyclin-like domain-containing protein</fullName>
    </recommendedName>
</protein>
<dbReference type="InterPro" id="IPR039361">
    <property type="entry name" value="Cyclin"/>
</dbReference>
<name>A0AAU9JCL9_9CILI</name>
<dbReference type="InterPro" id="IPR036915">
    <property type="entry name" value="Cyclin-like_sf"/>
</dbReference>
<dbReference type="Gene3D" id="1.10.472.10">
    <property type="entry name" value="Cyclin-like"/>
    <property type="match status" value="2"/>
</dbReference>
<evidence type="ECO:0000259" key="2">
    <source>
        <dbReference type="SMART" id="SM00385"/>
    </source>
</evidence>
<comment type="similarity">
    <text evidence="1">Belongs to the cyclin family.</text>
</comment>
<keyword evidence="4" id="KW-1185">Reference proteome</keyword>
<dbReference type="FunFam" id="1.10.472.10:FF:000057">
    <property type="entry name" value="Cyclin N-terminal domain containing 2"/>
    <property type="match status" value="1"/>
</dbReference>
<evidence type="ECO:0000313" key="3">
    <source>
        <dbReference type="EMBL" id="CAG9322862.1"/>
    </source>
</evidence>
<sequence length="295" mass="34578">MSEFNSDNSDEQDKENLPLLRVRKPRNYGRLVLVSIDPNFYNTTLPEILLKHFKDSTELSTKESLKSHEVTTGLRTRLINWLVEVTSSFECSDNVFFLTVRLLDTFLKLTSGYTEDNFHLVGITCLFIASKFDEVSPLQFKVIHENILFKDYNEEEIRTLEAKILEVLSFRVNIQTCLDTVGCLKNRYDRDNLISGIATLILYLVQFYYDALEYTPRQQAIAAFIMAAYSTRRMNIVREILTDSELMFPEIEDLMNKFFVGIDEFEAKFPEYQNPMKFLNFKIIHQEGRPLFEFL</sequence>
<feature type="domain" description="Cyclin-like" evidence="2">
    <location>
        <begin position="80"/>
        <end position="166"/>
    </location>
</feature>
<dbReference type="SMART" id="SM00385">
    <property type="entry name" value="CYCLIN"/>
    <property type="match status" value="1"/>
</dbReference>
<evidence type="ECO:0000313" key="4">
    <source>
        <dbReference type="Proteomes" id="UP001162131"/>
    </source>
</evidence>
<keyword evidence="1" id="KW-0195">Cyclin</keyword>
<dbReference type="SUPFAM" id="SSF47954">
    <property type="entry name" value="Cyclin-like"/>
    <property type="match status" value="1"/>
</dbReference>
<dbReference type="AlphaFoldDB" id="A0AAU9JCL9"/>
<dbReference type="EMBL" id="CAJZBQ010000032">
    <property type="protein sequence ID" value="CAG9322862.1"/>
    <property type="molecule type" value="Genomic_DNA"/>
</dbReference>
<proteinExistence type="inferred from homology"/>
<dbReference type="Pfam" id="PF00134">
    <property type="entry name" value="Cyclin_N"/>
    <property type="match status" value="1"/>
</dbReference>
<reference evidence="3" key="1">
    <citation type="submission" date="2021-09" db="EMBL/GenBank/DDBJ databases">
        <authorList>
            <consortium name="AG Swart"/>
            <person name="Singh M."/>
            <person name="Singh A."/>
            <person name="Seah K."/>
            <person name="Emmerich C."/>
        </authorList>
    </citation>
    <scope>NUCLEOTIDE SEQUENCE</scope>
    <source>
        <strain evidence="3">ATCC30299</strain>
    </source>
</reference>
<dbReference type="PANTHER" id="PTHR10177">
    <property type="entry name" value="CYCLINS"/>
    <property type="match status" value="1"/>
</dbReference>
<dbReference type="InterPro" id="IPR013763">
    <property type="entry name" value="Cyclin-like_dom"/>
</dbReference>
<comment type="caution">
    <text evidence="3">The sequence shown here is derived from an EMBL/GenBank/DDBJ whole genome shotgun (WGS) entry which is preliminary data.</text>
</comment>
<evidence type="ECO:0000256" key="1">
    <source>
        <dbReference type="RuleBase" id="RU000383"/>
    </source>
</evidence>
<organism evidence="3 4">
    <name type="scientific">Blepharisma stoltei</name>
    <dbReference type="NCBI Taxonomy" id="1481888"/>
    <lineage>
        <taxon>Eukaryota</taxon>
        <taxon>Sar</taxon>
        <taxon>Alveolata</taxon>
        <taxon>Ciliophora</taxon>
        <taxon>Postciliodesmatophora</taxon>
        <taxon>Heterotrichea</taxon>
        <taxon>Heterotrichida</taxon>
        <taxon>Blepharismidae</taxon>
        <taxon>Blepharisma</taxon>
    </lineage>
</organism>
<dbReference type="InterPro" id="IPR006671">
    <property type="entry name" value="Cyclin_N"/>
</dbReference>
<gene>
    <name evidence="3" type="ORF">BSTOLATCC_MIC31976</name>
</gene>
<accession>A0AAU9JCL9</accession>
<dbReference type="Proteomes" id="UP001162131">
    <property type="component" value="Unassembled WGS sequence"/>
</dbReference>